<dbReference type="InterPro" id="IPR050951">
    <property type="entry name" value="Retrovirus_Pol_polyprotein"/>
</dbReference>
<dbReference type="GO" id="GO:0003964">
    <property type="term" value="F:RNA-directed DNA polymerase activity"/>
    <property type="evidence" value="ECO:0007669"/>
    <property type="project" value="UniProtKB-KW"/>
</dbReference>
<dbReference type="FunFam" id="3.10.20.370:FF:000001">
    <property type="entry name" value="Retrovirus-related Pol polyprotein from transposon 17.6-like protein"/>
    <property type="match status" value="1"/>
</dbReference>
<dbReference type="GO" id="GO:0015074">
    <property type="term" value="P:DNA integration"/>
    <property type="evidence" value="ECO:0007669"/>
    <property type="project" value="InterPro"/>
</dbReference>
<dbReference type="AlphaFoldDB" id="A0A6A4FGA8"/>
<evidence type="ECO:0000256" key="5">
    <source>
        <dbReference type="ARBA" id="ARBA00022801"/>
    </source>
</evidence>
<keyword evidence="3" id="KW-0540">Nuclease</keyword>
<dbReference type="PROSITE" id="PS50994">
    <property type="entry name" value="INTEGRASE"/>
    <property type="match status" value="1"/>
</dbReference>
<dbReference type="Gene3D" id="3.10.20.370">
    <property type="match status" value="1"/>
</dbReference>
<reference evidence="8 9" key="1">
    <citation type="submission" date="2018-08" db="EMBL/GenBank/DDBJ databases">
        <title>Genomic investigation of the strawberry pathogen Phytophthora fragariae indicates pathogenicity is determined by transcriptional variation in three key races.</title>
        <authorList>
            <person name="Adams T.M."/>
            <person name="Armitage A.D."/>
            <person name="Sobczyk M.K."/>
            <person name="Bates H.J."/>
            <person name="Dunwell J.M."/>
            <person name="Nellist C.F."/>
            <person name="Harrison R.J."/>
        </authorList>
    </citation>
    <scope>NUCLEOTIDE SEQUENCE [LARGE SCALE GENOMIC DNA]</scope>
    <source>
        <strain evidence="8 9">SCRP333</strain>
    </source>
</reference>
<evidence type="ECO:0000256" key="1">
    <source>
        <dbReference type="ARBA" id="ARBA00022679"/>
    </source>
</evidence>
<dbReference type="InterPro" id="IPR041373">
    <property type="entry name" value="RT_RNaseH"/>
</dbReference>
<proteinExistence type="predicted"/>
<keyword evidence="1" id="KW-0808">Transferase</keyword>
<gene>
    <name evidence="8" type="ORF">PR003_g9601</name>
</gene>
<dbReference type="InterPro" id="IPR043502">
    <property type="entry name" value="DNA/RNA_pol_sf"/>
</dbReference>
<keyword evidence="6" id="KW-0695">RNA-directed DNA polymerase</keyword>
<comment type="caution">
    <text evidence="8">The sequence shown here is derived from an EMBL/GenBank/DDBJ whole genome shotgun (WGS) entry which is preliminary data.</text>
</comment>
<dbReference type="InterPro" id="IPR001584">
    <property type="entry name" value="Integrase_cat-core"/>
</dbReference>
<feature type="domain" description="Integrase catalytic" evidence="7">
    <location>
        <begin position="110"/>
        <end position="192"/>
    </location>
</feature>
<dbReference type="InterPro" id="IPR036397">
    <property type="entry name" value="RNaseH_sf"/>
</dbReference>
<sequence>MKKRFKLYVDSSRYAVGACLMLDVEGRNRVVAYASKLLTGSQKNWISNMNGISEMECWGIVWATRKFRCYLDKREFDLYTEHQALTWVFSPGNRCETGPLDDGASEPAVQDSVTFVEVMVNGVVAWHGVPSRLLSDNGSNFTSDVAKSFYQTLGIKKLYGAAYHPQTQGLVERFNGTLIGMLRMHVSETQDD</sequence>
<dbReference type="PANTHER" id="PTHR37984">
    <property type="entry name" value="PROTEIN CBG26694"/>
    <property type="match status" value="1"/>
</dbReference>
<keyword evidence="2" id="KW-0548">Nucleotidyltransferase</keyword>
<keyword evidence="5" id="KW-0378">Hydrolase</keyword>
<evidence type="ECO:0000256" key="6">
    <source>
        <dbReference type="ARBA" id="ARBA00022918"/>
    </source>
</evidence>
<protein>
    <recommendedName>
        <fullName evidence="7">Integrase catalytic domain-containing protein</fullName>
    </recommendedName>
</protein>
<dbReference type="Gene3D" id="3.30.420.10">
    <property type="entry name" value="Ribonuclease H-like superfamily/Ribonuclease H"/>
    <property type="match status" value="1"/>
</dbReference>
<accession>A0A6A4FGA8</accession>
<evidence type="ECO:0000256" key="3">
    <source>
        <dbReference type="ARBA" id="ARBA00022722"/>
    </source>
</evidence>
<evidence type="ECO:0000313" key="8">
    <source>
        <dbReference type="EMBL" id="KAE9342198.1"/>
    </source>
</evidence>
<dbReference type="Proteomes" id="UP000434957">
    <property type="component" value="Unassembled WGS sequence"/>
</dbReference>
<organism evidence="8 9">
    <name type="scientific">Phytophthora rubi</name>
    <dbReference type="NCBI Taxonomy" id="129364"/>
    <lineage>
        <taxon>Eukaryota</taxon>
        <taxon>Sar</taxon>
        <taxon>Stramenopiles</taxon>
        <taxon>Oomycota</taxon>
        <taxon>Peronosporomycetes</taxon>
        <taxon>Peronosporales</taxon>
        <taxon>Peronosporaceae</taxon>
        <taxon>Phytophthora</taxon>
    </lineage>
</organism>
<dbReference type="InterPro" id="IPR012337">
    <property type="entry name" value="RNaseH-like_sf"/>
</dbReference>
<dbReference type="SUPFAM" id="SSF56672">
    <property type="entry name" value="DNA/RNA polymerases"/>
    <property type="match status" value="1"/>
</dbReference>
<dbReference type="EMBL" id="QXFT01000501">
    <property type="protein sequence ID" value="KAE9342198.1"/>
    <property type="molecule type" value="Genomic_DNA"/>
</dbReference>
<evidence type="ECO:0000313" key="9">
    <source>
        <dbReference type="Proteomes" id="UP000434957"/>
    </source>
</evidence>
<dbReference type="PANTHER" id="PTHR37984:SF5">
    <property type="entry name" value="PROTEIN NYNRIN-LIKE"/>
    <property type="match status" value="1"/>
</dbReference>
<evidence type="ECO:0000256" key="4">
    <source>
        <dbReference type="ARBA" id="ARBA00022759"/>
    </source>
</evidence>
<dbReference type="GO" id="GO:0003676">
    <property type="term" value="F:nucleic acid binding"/>
    <property type="evidence" value="ECO:0007669"/>
    <property type="project" value="InterPro"/>
</dbReference>
<evidence type="ECO:0000259" key="7">
    <source>
        <dbReference type="PROSITE" id="PS50994"/>
    </source>
</evidence>
<dbReference type="GO" id="GO:0004519">
    <property type="term" value="F:endonuclease activity"/>
    <property type="evidence" value="ECO:0007669"/>
    <property type="project" value="UniProtKB-KW"/>
</dbReference>
<dbReference type="GO" id="GO:0016787">
    <property type="term" value="F:hydrolase activity"/>
    <property type="evidence" value="ECO:0007669"/>
    <property type="project" value="UniProtKB-KW"/>
</dbReference>
<keyword evidence="4" id="KW-0255">Endonuclease</keyword>
<dbReference type="Pfam" id="PF17917">
    <property type="entry name" value="RT_RNaseH"/>
    <property type="match status" value="1"/>
</dbReference>
<dbReference type="SUPFAM" id="SSF53098">
    <property type="entry name" value="Ribonuclease H-like"/>
    <property type="match status" value="1"/>
</dbReference>
<evidence type="ECO:0000256" key="2">
    <source>
        <dbReference type="ARBA" id="ARBA00022695"/>
    </source>
</evidence>
<keyword evidence="9" id="KW-1185">Reference proteome</keyword>
<name>A0A6A4FGA8_9STRA</name>